<protein>
    <submittedName>
        <fullName evidence="6">Uncharacterized protein</fullName>
    </submittedName>
</protein>
<evidence type="ECO:0000256" key="5">
    <source>
        <dbReference type="SAM" id="MobiDB-lite"/>
    </source>
</evidence>
<evidence type="ECO:0000256" key="2">
    <source>
        <dbReference type="ARBA" id="ARBA00023015"/>
    </source>
</evidence>
<evidence type="ECO:0000313" key="7">
    <source>
        <dbReference type="Proteomes" id="UP001309876"/>
    </source>
</evidence>
<evidence type="ECO:0000256" key="4">
    <source>
        <dbReference type="ARBA" id="ARBA00023242"/>
    </source>
</evidence>
<name>A0AAN7SXP8_9EURO</name>
<feature type="compositionally biased region" description="Basic and acidic residues" evidence="5">
    <location>
        <begin position="168"/>
        <end position="179"/>
    </location>
</feature>
<dbReference type="AlphaFoldDB" id="A0AAN7SXP8"/>
<accession>A0AAN7SXP8</accession>
<gene>
    <name evidence="6" type="ORF">LTR05_006325</name>
</gene>
<sequence length="442" mass="49059">MDDIFNPATLTRLDTSTSVNGSKNLSAAPKSAKSSATYPRIDLEPIYTDLKDAIGHKWEIYFDAVTRFTRGELHAREFGDATDDILYSADNVLHLHNKFICAIAFNSTRDSPEPGIAAWVTAATDKSAAATATKANVTSDAGEQRLKKEVMAIHPRDRRRLKNLGSEADGKAKAEDDPFQRRNQYEEAYLASKYKVPEVSNAAAGGLTKTNWEPEIKKRYQQPLFAESAEFPDAASVYARMVPICYEEAIPQGSTMACAELVVTSAEFFMKDFLNTVFERVRVNGPRDENSVTGNGHDGIFGGGVFTSKYKKRVTQEHDAVKAGQLQRVKDDDLLPIESAVSKARRPLAVSDFKLADRVGPPLWNRVPMFGFELANKAPETEYDDWKAEQEHEVVQTNGHVDHGRTDDEMDVDDDDFDWEAEGFGNRGMLDSLLSDCLAMPA</sequence>
<organism evidence="6 7">
    <name type="scientific">Lithohypha guttulata</name>
    <dbReference type="NCBI Taxonomy" id="1690604"/>
    <lineage>
        <taxon>Eukaryota</taxon>
        <taxon>Fungi</taxon>
        <taxon>Dikarya</taxon>
        <taxon>Ascomycota</taxon>
        <taxon>Pezizomycotina</taxon>
        <taxon>Eurotiomycetes</taxon>
        <taxon>Chaetothyriomycetidae</taxon>
        <taxon>Chaetothyriales</taxon>
        <taxon>Trichomeriaceae</taxon>
        <taxon>Lithohypha</taxon>
    </lineage>
</organism>
<keyword evidence="7" id="KW-1185">Reference proteome</keyword>
<dbReference type="Proteomes" id="UP001309876">
    <property type="component" value="Unassembled WGS sequence"/>
</dbReference>
<keyword evidence="4" id="KW-0539">Nucleus</keyword>
<dbReference type="InterPro" id="IPR024738">
    <property type="entry name" value="Hfi1/Tada1"/>
</dbReference>
<keyword evidence="3" id="KW-0804">Transcription</keyword>
<feature type="region of interest" description="Disordered" evidence="5">
    <location>
        <begin position="159"/>
        <end position="179"/>
    </location>
</feature>
<dbReference type="EMBL" id="JAVRRJ010000006">
    <property type="protein sequence ID" value="KAK5083819.1"/>
    <property type="molecule type" value="Genomic_DNA"/>
</dbReference>
<dbReference type="GO" id="GO:0005634">
    <property type="term" value="C:nucleus"/>
    <property type="evidence" value="ECO:0007669"/>
    <property type="project" value="UniProtKB-SubCell"/>
</dbReference>
<dbReference type="Pfam" id="PF12767">
    <property type="entry name" value="SAGA-Tad1"/>
    <property type="match status" value="1"/>
</dbReference>
<evidence type="ECO:0000256" key="1">
    <source>
        <dbReference type="ARBA" id="ARBA00004123"/>
    </source>
</evidence>
<proteinExistence type="predicted"/>
<dbReference type="PANTHER" id="PTHR21277:SF5">
    <property type="entry name" value="TRANSCRIPTIONAL ADAPTER 1"/>
    <property type="match status" value="1"/>
</dbReference>
<dbReference type="GO" id="GO:0003713">
    <property type="term" value="F:transcription coactivator activity"/>
    <property type="evidence" value="ECO:0007669"/>
    <property type="project" value="TreeGrafter"/>
</dbReference>
<comment type="subcellular location">
    <subcellularLocation>
        <location evidence="1">Nucleus</location>
    </subcellularLocation>
</comment>
<evidence type="ECO:0000313" key="6">
    <source>
        <dbReference type="EMBL" id="KAK5083819.1"/>
    </source>
</evidence>
<reference evidence="6 7" key="1">
    <citation type="submission" date="2023-08" db="EMBL/GenBank/DDBJ databases">
        <title>Black Yeasts Isolated from many extreme environments.</title>
        <authorList>
            <person name="Coleine C."/>
            <person name="Stajich J.E."/>
            <person name="Selbmann L."/>
        </authorList>
    </citation>
    <scope>NUCLEOTIDE SEQUENCE [LARGE SCALE GENOMIC DNA]</scope>
    <source>
        <strain evidence="6 7">CCFEE 5910</strain>
    </source>
</reference>
<comment type="caution">
    <text evidence="6">The sequence shown here is derived from an EMBL/GenBank/DDBJ whole genome shotgun (WGS) entry which is preliminary data.</text>
</comment>
<dbReference type="GO" id="GO:0006357">
    <property type="term" value="P:regulation of transcription by RNA polymerase II"/>
    <property type="evidence" value="ECO:0007669"/>
    <property type="project" value="TreeGrafter"/>
</dbReference>
<dbReference type="GO" id="GO:0000124">
    <property type="term" value="C:SAGA complex"/>
    <property type="evidence" value="ECO:0007669"/>
    <property type="project" value="UniProtKB-ARBA"/>
</dbReference>
<dbReference type="PANTHER" id="PTHR21277">
    <property type="entry name" value="TRANSCRIPTIONAL ADAPTER 1"/>
    <property type="match status" value="1"/>
</dbReference>
<evidence type="ECO:0000256" key="3">
    <source>
        <dbReference type="ARBA" id="ARBA00023163"/>
    </source>
</evidence>
<keyword evidence="2" id="KW-0805">Transcription regulation</keyword>